<protein>
    <submittedName>
        <fullName evidence="1">Uncharacterized protein</fullName>
    </submittedName>
</protein>
<organism evidence="1 2">
    <name type="scientific">Paenibacillus larvae subsp. pulvifaciens</name>
    <dbReference type="NCBI Taxonomy" id="1477"/>
    <lineage>
        <taxon>Bacteria</taxon>
        <taxon>Bacillati</taxon>
        <taxon>Bacillota</taxon>
        <taxon>Bacilli</taxon>
        <taxon>Bacillales</taxon>
        <taxon>Paenibacillaceae</taxon>
        <taxon>Paenibacillus</taxon>
    </lineage>
</organism>
<evidence type="ECO:0000313" key="2">
    <source>
        <dbReference type="Proteomes" id="UP000192727"/>
    </source>
</evidence>
<name>A0A1V0UP42_9BACL</name>
<dbReference type="EMBL" id="CP020557">
    <property type="protein sequence ID" value="ARF66944.1"/>
    <property type="molecule type" value="Genomic_DNA"/>
</dbReference>
<dbReference type="Proteomes" id="UP000192727">
    <property type="component" value="Chromosome"/>
</dbReference>
<reference evidence="1 2" key="1">
    <citation type="submission" date="2017-03" db="EMBL/GenBank/DDBJ databases">
        <title>Paenibacillus larvae genome sequencing.</title>
        <authorList>
            <person name="Dingman D.W."/>
        </authorList>
    </citation>
    <scope>NUCLEOTIDE SEQUENCE [LARGE SCALE GENOMIC DNA]</scope>
    <source>
        <strain evidence="1 2">SAG 10367</strain>
    </source>
</reference>
<proteinExistence type="predicted"/>
<evidence type="ECO:0000313" key="1">
    <source>
        <dbReference type="EMBL" id="ARF66944.1"/>
    </source>
</evidence>
<sequence>MKLPYQNASVVFNKLVVNTVEDISGIFIGTNQAIAWSNYRKSNQGFGSLKESVLINAVNVVNDQDLIDASVKDVKNITLAEEGQTLKQCAVDFESINAISVLNGSAIDIGENSQIAWSSSHKNNYGTGKSYGNNRLKQVANQVIDNDVIDAHVENIIQNSEYTGGENQEIRVTQKK</sequence>
<accession>A0A1V0UP42</accession>
<dbReference type="AlphaFoldDB" id="A0A1V0UP42"/>
<gene>
    <name evidence="1" type="ORF">B7C51_02675</name>
</gene>